<keyword evidence="1" id="KW-0732">Signal</keyword>
<evidence type="ECO:0000313" key="4">
    <source>
        <dbReference type="Proteomes" id="UP000239273"/>
    </source>
</evidence>
<dbReference type="InterPro" id="IPR010994">
    <property type="entry name" value="RuvA_2-like"/>
</dbReference>
<dbReference type="OrthoDB" id="7510573at2"/>
<feature type="chain" id="PRO_5015503635" evidence="1">
    <location>
        <begin position="26"/>
        <end position="101"/>
    </location>
</feature>
<dbReference type="GO" id="GO:0015628">
    <property type="term" value="P:protein secretion by the type II secretion system"/>
    <property type="evidence" value="ECO:0007669"/>
    <property type="project" value="TreeGrafter"/>
</dbReference>
<protein>
    <submittedName>
        <fullName evidence="3">Transporter</fullName>
    </submittedName>
</protein>
<dbReference type="GO" id="GO:0015627">
    <property type="term" value="C:type II protein secretion system complex"/>
    <property type="evidence" value="ECO:0007669"/>
    <property type="project" value="TreeGrafter"/>
</dbReference>
<keyword evidence="5" id="KW-1185">Reference proteome</keyword>
<comment type="caution">
    <text evidence="3">The sequence shown here is derived from an EMBL/GenBank/DDBJ whole genome shotgun (WGS) entry which is preliminary data.</text>
</comment>
<dbReference type="PANTHER" id="PTHR21180:SF32">
    <property type="entry name" value="ENDONUCLEASE_EXONUCLEASE_PHOSPHATASE FAMILY DOMAIN-CONTAINING PROTEIN 1"/>
    <property type="match status" value="1"/>
</dbReference>
<feature type="signal peptide" evidence="1">
    <location>
        <begin position="1"/>
        <end position="25"/>
    </location>
</feature>
<dbReference type="PANTHER" id="PTHR21180">
    <property type="entry name" value="ENDONUCLEASE/EXONUCLEASE/PHOSPHATASE FAMILY DOMAIN-CONTAINING PROTEIN 1"/>
    <property type="match status" value="1"/>
</dbReference>
<dbReference type="NCBIfam" id="TIGR00426">
    <property type="entry name" value="competence protein ComEA helix-hairpin-helix repeat region"/>
    <property type="match status" value="1"/>
</dbReference>
<dbReference type="Proteomes" id="UP000239273">
    <property type="component" value="Unassembled WGS sequence"/>
</dbReference>
<reference evidence="2" key="4">
    <citation type="submission" date="2023-01" db="EMBL/GenBank/DDBJ databases">
        <title>Draft genome sequence of Aliivibrio sifiae strain NBRC 105001.</title>
        <authorList>
            <person name="Sun Q."/>
            <person name="Mori K."/>
        </authorList>
    </citation>
    <scope>NUCLEOTIDE SEQUENCE</scope>
    <source>
        <strain evidence="2">NBRC 105001</strain>
    </source>
</reference>
<dbReference type="InterPro" id="IPR004509">
    <property type="entry name" value="Competence_ComEA_HhH"/>
</dbReference>
<gene>
    <name evidence="2" type="primary">comE</name>
    <name evidence="3" type="ORF">BTO23_07920</name>
    <name evidence="2" type="ORF">GCM10007855_23210</name>
</gene>
<evidence type="ECO:0000313" key="2">
    <source>
        <dbReference type="EMBL" id="GLR75447.1"/>
    </source>
</evidence>
<dbReference type="SUPFAM" id="SSF47781">
    <property type="entry name" value="RuvA domain 2-like"/>
    <property type="match status" value="1"/>
</dbReference>
<evidence type="ECO:0000313" key="3">
    <source>
        <dbReference type="EMBL" id="PQJ94002.1"/>
    </source>
</evidence>
<dbReference type="Pfam" id="PF12836">
    <property type="entry name" value="HHH_3"/>
    <property type="match status" value="1"/>
</dbReference>
<proteinExistence type="predicted"/>
<evidence type="ECO:0000313" key="5">
    <source>
        <dbReference type="Proteomes" id="UP001156660"/>
    </source>
</evidence>
<dbReference type="EMBL" id="MSCP01000001">
    <property type="protein sequence ID" value="PQJ94002.1"/>
    <property type="molecule type" value="Genomic_DNA"/>
</dbReference>
<reference evidence="2" key="1">
    <citation type="journal article" date="2014" name="Int. J. Syst. Evol. Microbiol.">
        <title>Complete genome of a new Firmicutes species belonging to the dominant human colonic microbiota ('Ruminococcus bicirculans') reveals two chromosomes and a selective capacity to utilize plant glucans.</title>
        <authorList>
            <consortium name="NISC Comparative Sequencing Program"/>
            <person name="Wegmann U."/>
            <person name="Louis P."/>
            <person name="Goesmann A."/>
            <person name="Henrissat B."/>
            <person name="Duncan S.H."/>
            <person name="Flint H.J."/>
        </authorList>
    </citation>
    <scope>NUCLEOTIDE SEQUENCE</scope>
    <source>
        <strain evidence="2">NBRC 105001</strain>
    </source>
</reference>
<dbReference type="EMBL" id="BSOU01000005">
    <property type="protein sequence ID" value="GLR75447.1"/>
    <property type="molecule type" value="Genomic_DNA"/>
</dbReference>
<dbReference type="Proteomes" id="UP001156660">
    <property type="component" value="Unassembled WGS sequence"/>
</dbReference>
<sequence>MTRITNFISAFLFSLILFSSGIAQAKEESVNKHEGIEIVVNINEAGAEELKTLLIGVGDSKAKAIVDYRTLNGKFAAVDDLSKVKGIGVKLLEKNRSRIIL</sequence>
<dbReference type="RefSeq" id="WP_060990423.1">
    <property type="nucleotide sequence ID" value="NZ_BSOU01000005.1"/>
</dbReference>
<accession>A0A2S7XKU1</accession>
<reference evidence="5" key="3">
    <citation type="journal article" date="2019" name="Int. J. Syst. Evol. Microbiol.">
        <title>The Global Catalogue of Microorganisms (GCM) 10K type strain sequencing project: providing services to taxonomists for standard genome sequencing and annotation.</title>
        <authorList>
            <consortium name="The Broad Institute Genomics Platform"/>
            <consortium name="The Broad Institute Genome Sequencing Center for Infectious Disease"/>
            <person name="Wu L."/>
            <person name="Ma J."/>
        </authorList>
    </citation>
    <scope>NUCLEOTIDE SEQUENCE [LARGE SCALE GENOMIC DNA]</scope>
    <source>
        <strain evidence="5">NBRC 105001</strain>
    </source>
</reference>
<reference evidence="3 4" key="2">
    <citation type="submission" date="2016-12" db="EMBL/GenBank/DDBJ databases">
        <title>Diversity of luminous bacteria.</title>
        <authorList>
            <person name="Yoshizawa S."/>
            <person name="Kogure K."/>
        </authorList>
    </citation>
    <scope>NUCLEOTIDE SEQUENCE [LARGE SCALE GENOMIC DNA]</scope>
    <source>
        <strain evidence="3 4">NBRC 105001</strain>
    </source>
</reference>
<dbReference type="InterPro" id="IPR051675">
    <property type="entry name" value="Endo/Exo/Phosphatase_dom_1"/>
</dbReference>
<dbReference type="Gene3D" id="1.10.150.280">
    <property type="entry name" value="AF1531-like domain"/>
    <property type="match status" value="1"/>
</dbReference>
<organism evidence="3 4">
    <name type="scientific">Aliivibrio sifiae</name>
    <dbReference type="NCBI Taxonomy" id="566293"/>
    <lineage>
        <taxon>Bacteria</taxon>
        <taxon>Pseudomonadati</taxon>
        <taxon>Pseudomonadota</taxon>
        <taxon>Gammaproteobacteria</taxon>
        <taxon>Vibrionales</taxon>
        <taxon>Vibrionaceae</taxon>
        <taxon>Aliivibrio</taxon>
    </lineage>
</organism>
<dbReference type="AlphaFoldDB" id="A0A2S7XKU1"/>
<evidence type="ECO:0000256" key="1">
    <source>
        <dbReference type="SAM" id="SignalP"/>
    </source>
</evidence>
<name>A0A2S7XKU1_9GAMM</name>